<dbReference type="SUPFAM" id="SSF52540">
    <property type="entry name" value="P-loop containing nucleoside triphosphate hydrolases"/>
    <property type="match status" value="1"/>
</dbReference>
<accession>A0ABM0MP55</accession>
<dbReference type="InterPro" id="IPR027417">
    <property type="entry name" value="P-loop_NTPase"/>
</dbReference>
<dbReference type="Pfam" id="PF08477">
    <property type="entry name" value="Roc"/>
    <property type="match status" value="1"/>
</dbReference>
<evidence type="ECO:0000259" key="4">
    <source>
        <dbReference type="PROSITE" id="PS51424"/>
    </source>
</evidence>
<feature type="non-terminal residue" evidence="6">
    <location>
        <position position="357"/>
    </location>
</feature>
<feature type="non-terminal residue" evidence="6">
    <location>
        <position position="1"/>
    </location>
</feature>
<protein>
    <submittedName>
        <fullName evidence="6">Death-associated protein kinase dapk-1-like</fullName>
    </submittedName>
</protein>
<evidence type="ECO:0000313" key="5">
    <source>
        <dbReference type="Proteomes" id="UP000694865"/>
    </source>
</evidence>
<gene>
    <name evidence="6" type="primary">LOC102810281</name>
</gene>
<dbReference type="InterPro" id="IPR036770">
    <property type="entry name" value="Ankyrin_rpt-contain_sf"/>
</dbReference>
<dbReference type="PANTHER" id="PTHR12449:SF18">
    <property type="entry name" value="DEATH DOMAIN-CONTAINING PROTEIN"/>
    <property type="match status" value="1"/>
</dbReference>
<feature type="domain" description="Roc" evidence="4">
    <location>
        <begin position="133"/>
        <end position="355"/>
    </location>
</feature>
<evidence type="ECO:0000256" key="2">
    <source>
        <dbReference type="ARBA" id="ARBA00022737"/>
    </source>
</evidence>
<dbReference type="SUPFAM" id="SSF48403">
    <property type="entry name" value="Ankyrin repeat"/>
    <property type="match status" value="1"/>
</dbReference>
<dbReference type="PANTHER" id="PTHR12449">
    <property type="entry name" value="DEATH DOMAIN-CONTAINING PROTEIN"/>
    <property type="match status" value="1"/>
</dbReference>
<dbReference type="Gene3D" id="3.40.50.300">
    <property type="entry name" value="P-loop containing nucleotide triphosphate hydrolases"/>
    <property type="match status" value="1"/>
</dbReference>
<dbReference type="PROSITE" id="PS51424">
    <property type="entry name" value="ROC"/>
    <property type="match status" value="1"/>
</dbReference>
<dbReference type="InterPro" id="IPR002110">
    <property type="entry name" value="Ankyrin_rpt"/>
</dbReference>
<keyword evidence="3" id="KW-0547">Nucleotide-binding</keyword>
<keyword evidence="2" id="KW-0677">Repeat</keyword>
<comment type="cofactor">
    <cofactor evidence="1">
        <name>Mg(2+)</name>
        <dbReference type="ChEBI" id="CHEBI:18420"/>
    </cofactor>
</comment>
<dbReference type="Proteomes" id="UP000694865">
    <property type="component" value="Unplaced"/>
</dbReference>
<keyword evidence="5" id="KW-1185">Reference proteome</keyword>
<proteinExistence type="predicted"/>
<dbReference type="GeneID" id="102810281"/>
<name>A0ABM0MP55_SACKO</name>
<evidence type="ECO:0000256" key="1">
    <source>
        <dbReference type="ARBA" id="ARBA00001946"/>
    </source>
</evidence>
<dbReference type="RefSeq" id="XP_006821796.1">
    <property type="nucleotide sequence ID" value="XM_006821733.1"/>
</dbReference>
<dbReference type="InterPro" id="IPR020859">
    <property type="entry name" value="ROC"/>
</dbReference>
<organism evidence="5 6">
    <name type="scientific">Saccoglossus kowalevskii</name>
    <name type="common">Acorn worm</name>
    <dbReference type="NCBI Taxonomy" id="10224"/>
    <lineage>
        <taxon>Eukaryota</taxon>
        <taxon>Metazoa</taxon>
        <taxon>Hemichordata</taxon>
        <taxon>Enteropneusta</taxon>
        <taxon>Harrimaniidae</taxon>
        <taxon>Saccoglossus</taxon>
    </lineage>
</organism>
<evidence type="ECO:0000313" key="6">
    <source>
        <dbReference type="RefSeq" id="XP_006821796.1"/>
    </source>
</evidence>
<dbReference type="Gene3D" id="1.25.40.20">
    <property type="entry name" value="Ankyrin repeat-containing domain"/>
    <property type="match status" value="1"/>
</dbReference>
<dbReference type="Pfam" id="PF00023">
    <property type="entry name" value="Ank"/>
    <property type="match status" value="1"/>
</dbReference>
<reference evidence="6" key="1">
    <citation type="submission" date="2025-08" db="UniProtKB">
        <authorList>
            <consortium name="RefSeq"/>
        </authorList>
    </citation>
    <scope>IDENTIFICATION</scope>
    <source>
        <tissue evidence="6">Testes</tissue>
    </source>
</reference>
<sequence length="357" mass="41216">VRVSPLYTAARRGSLQCCELLLDKTLRDRKANVNLLNENNENALFAILRFDISDNVSQVEIQKQRNEAMQIVQLLLDENIRIDCINKDKSTPLKLIKSKFGLSKDKSAYYKHIEELIVKAEKQREYHELMIEEGILPDIGKLFVCGHGGVGKTTLKDALQRDWIQAKITSRFKERCPDPGKDDYTPTAGIDVQSIKLPDGTKFSVWDYAGQAEFYVTHTMFLDASTATFIVVYKIADYRMSEEGIKFMKPSEIYEEQKKKVEYWLRFIRSTNAGRKSEDEDKRPHVILVASRADWAKEFPNEAKQVAQTIHDEVQETFKDDLKILDDVFVINCHNSQCSDMERLRKILKERKAAVLK</sequence>
<evidence type="ECO:0000256" key="3">
    <source>
        <dbReference type="ARBA" id="ARBA00022741"/>
    </source>
</evidence>
<dbReference type="InterPro" id="IPR039788">
    <property type="entry name" value="NOL4/NOL4L"/>
</dbReference>